<dbReference type="Proteomes" id="UP000472335">
    <property type="component" value="Unassembled WGS sequence"/>
</dbReference>
<sequence>MAGDRYFEPHVETMPRDQLRARQEERVLELVEYAYANSAFYRELWDEHGVHPRDIRSLDDFRERIPFITKDMVRAHRARTGDPFGGMLCVPPEELTSVSSSSGTTGDPEFFAEIWEDAPPLVTAQVRDLWEVGLRPGDLVLSPPGTFRNFMDAGYQALGAVVVEADTWLGRMHEIVEAVRTYRPAYLQMIYPQMVELEHLADKVDLKEAFSSLKGASCAGQPLSRRMRDRIRDDWGIDVYEYTSAADTGTAWECREHDGFHLWEDTVFAECLDVEDAEAHSWSDVPEGEVGELVATDLDNRAAPLIRYRSEDLVRLSGERCGCGRTHARMWVAGRRGDETLVQGRSVVLRDIWQAVEDQPETVAGVFQIVRAAREVDELRLRVGYDPELTGDVEALAGRLGKAVHERTGVEPVLDLRTEEELLRTMTSVAKFPRVVKS</sequence>
<dbReference type="EMBL" id="JAAKZY010000140">
    <property type="protein sequence ID" value="NGO12441.1"/>
    <property type="molecule type" value="Genomic_DNA"/>
</dbReference>
<protein>
    <submittedName>
        <fullName evidence="1">Phenylacetate--CoA ligase</fullName>
    </submittedName>
</protein>
<keyword evidence="2" id="KW-1185">Reference proteome</keyword>
<comment type="caution">
    <text evidence="1">The sequence shown here is derived from an EMBL/GenBank/DDBJ whole genome shotgun (WGS) entry which is preliminary data.</text>
</comment>
<proteinExistence type="predicted"/>
<dbReference type="Gene3D" id="3.40.50.12780">
    <property type="entry name" value="N-terminal domain of ligase-like"/>
    <property type="match status" value="1"/>
</dbReference>
<dbReference type="PANTHER" id="PTHR43845">
    <property type="entry name" value="BLR5969 PROTEIN"/>
    <property type="match status" value="1"/>
</dbReference>
<reference evidence="1 2" key="1">
    <citation type="submission" date="2020-02" db="EMBL/GenBank/DDBJ databases">
        <title>Whole-genome analyses of novel actinobacteria.</title>
        <authorList>
            <person name="Sahin N."/>
            <person name="Gencbay T."/>
        </authorList>
    </citation>
    <scope>NUCLEOTIDE SEQUENCE [LARGE SCALE GENOMIC DNA]</scope>
    <source>
        <strain evidence="1 2">HC44</strain>
    </source>
</reference>
<evidence type="ECO:0000313" key="2">
    <source>
        <dbReference type="Proteomes" id="UP000472335"/>
    </source>
</evidence>
<dbReference type="RefSeq" id="WP_165264880.1">
    <property type="nucleotide sequence ID" value="NZ_JAAKZY010000140.1"/>
</dbReference>
<dbReference type="GO" id="GO:0016874">
    <property type="term" value="F:ligase activity"/>
    <property type="evidence" value="ECO:0007669"/>
    <property type="project" value="UniProtKB-KW"/>
</dbReference>
<organism evidence="1 2">
    <name type="scientific">Streptomyces scabichelini</name>
    <dbReference type="NCBI Taxonomy" id="2711217"/>
    <lineage>
        <taxon>Bacteria</taxon>
        <taxon>Bacillati</taxon>
        <taxon>Actinomycetota</taxon>
        <taxon>Actinomycetes</taxon>
        <taxon>Kitasatosporales</taxon>
        <taxon>Streptomycetaceae</taxon>
        <taxon>Streptomyces</taxon>
    </lineage>
</organism>
<dbReference type="InterPro" id="IPR045851">
    <property type="entry name" value="AMP-bd_C_sf"/>
</dbReference>
<name>A0A6G4VEP3_9ACTN</name>
<dbReference type="SUPFAM" id="SSF56801">
    <property type="entry name" value="Acetyl-CoA synthetase-like"/>
    <property type="match status" value="1"/>
</dbReference>
<keyword evidence="1" id="KW-0436">Ligase</keyword>
<dbReference type="AlphaFoldDB" id="A0A6G4VEP3"/>
<dbReference type="InterPro" id="IPR042099">
    <property type="entry name" value="ANL_N_sf"/>
</dbReference>
<dbReference type="Gene3D" id="3.30.300.30">
    <property type="match status" value="1"/>
</dbReference>
<gene>
    <name evidence="1" type="ORF">G5C60_33750</name>
</gene>
<accession>A0A6G4VEP3</accession>
<dbReference type="PANTHER" id="PTHR43845:SF1">
    <property type="entry name" value="BLR5969 PROTEIN"/>
    <property type="match status" value="1"/>
</dbReference>
<evidence type="ECO:0000313" key="1">
    <source>
        <dbReference type="EMBL" id="NGO12441.1"/>
    </source>
</evidence>